<sequence length="644" mass="72426">MGAEGNALTKSTRVKVQLSISIRDLVNVDLVGKTDSLVEIYQMQTSHQNNISTFAGHDNTTLFHGAGKKKKWVKQDQTEVIDDELNPDFRKTFNMYYYFEKHQPLKFKVLDHDGKDQYNLVGTVKTTLSRILASKNHIFKGDIKNLTSDSQGSRGTLIVRAEIIQEQTWDLQFKLSLDNFTREDHTPQPSCCFCFIKPQQKVTESLSEKYTVIINRAQQLMDKTLYHKVTELTQANIQGNSQMLFQEVNLSGQVLTGGNEKNKGHIQIVLGEKCREGVRKSGLEKESIQVGSVKIGVKSLIKAENSQNRQLELDIKQSEESLPICSATLSDIKVINHHTMVDYLRSGWQLSLAIGIDFTGSNGDPQDPSSLHYLSADGEAQPNQYEQVIQQIASVLETYDDTNSFPVWGFGGIPMFDIEGLDLKANKDEPSHCFALSGNQSEPDVNGATVEVLKLYRQRLHYIKLSGPTYFAPLLKEMIAYIQSQTAQPDSQTYHILLILTDGDIHDMQATKDQLVHHASELPLSLIIIGLGNDSFTKMHELDSDNQLLVASDGVTKAKRDIVQFVRFKKYKKMGTDALVEKVLREVPEQFMEYVKIKGIPPPEDDDSLEEEAMPGFGDQRQVDESGYDMVKQRSQNIQGSTIA</sequence>
<name>A0A8J8T4R8_HALGN</name>
<dbReference type="SUPFAM" id="SSF53300">
    <property type="entry name" value="vWA-like"/>
    <property type="match status" value="1"/>
</dbReference>
<evidence type="ECO:0000313" key="5">
    <source>
        <dbReference type="Proteomes" id="UP000785679"/>
    </source>
</evidence>
<evidence type="ECO:0000259" key="3">
    <source>
        <dbReference type="PROSITE" id="PS50004"/>
    </source>
</evidence>
<dbReference type="Pfam" id="PF00168">
    <property type="entry name" value="C2"/>
    <property type="match status" value="1"/>
</dbReference>
<dbReference type="SMART" id="SM00327">
    <property type="entry name" value="VWA"/>
    <property type="match status" value="1"/>
</dbReference>
<dbReference type="OrthoDB" id="308084at2759"/>
<dbReference type="Proteomes" id="UP000785679">
    <property type="component" value="Unassembled WGS sequence"/>
</dbReference>
<evidence type="ECO:0000256" key="2">
    <source>
        <dbReference type="SAM" id="MobiDB-lite"/>
    </source>
</evidence>
<comment type="caution">
    <text evidence="4">The sequence shown here is derived from an EMBL/GenBank/DDBJ whole genome shotgun (WGS) entry which is preliminary data.</text>
</comment>
<dbReference type="InterPro" id="IPR002035">
    <property type="entry name" value="VWF_A"/>
</dbReference>
<dbReference type="GO" id="GO:0005886">
    <property type="term" value="C:plasma membrane"/>
    <property type="evidence" value="ECO:0007669"/>
    <property type="project" value="TreeGrafter"/>
</dbReference>
<dbReference type="SUPFAM" id="SSF49562">
    <property type="entry name" value="C2 domain (Calcium/lipid-binding domain, CaLB)"/>
    <property type="match status" value="1"/>
</dbReference>
<dbReference type="PANTHER" id="PTHR10857">
    <property type="entry name" value="COPINE"/>
    <property type="match status" value="1"/>
</dbReference>
<dbReference type="InterPro" id="IPR045052">
    <property type="entry name" value="Copine"/>
</dbReference>
<dbReference type="InterPro" id="IPR010734">
    <property type="entry name" value="Copine_C"/>
</dbReference>
<dbReference type="PANTHER" id="PTHR10857:SF106">
    <property type="entry name" value="C2 DOMAIN-CONTAINING PROTEIN"/>
    <property type="match status" value="1"/>
</dbReference>
<dbReference type="PROSITE" id="PS50004">
    <property type="entry name" value="C2"/>
    <property type="match status" value="1"/>
</dbReference>
<dbReference type="InterPro" id="IPR000008">
    <property type="entry name" value="C2_dom"/>
</dbReference>
<feature type="domain" description="C2" evidence="3">
    <location>
        <begin position="1"/>
        <end position="141"/>
    </location>
</feature>
<dbReference type="Pfam" id="PF07002">
    <property type="entry name" value="Copine"/>
    <property type="match status" value="1"/>
</dbReference>
<dbReference type="GO" id="GO:0071277">
    <property type="term" value="P:cellular response to calcium ion"/>
    <property type="evidence" value="ECO:0007669"/>
    <property type="project" value="TreeGrafter"/>
</dbReference>
<evidence type="ECO:0000313" key="4">
    <source>
        <dbReference type="EMBL" id="TNV82307.1"/>
    </source>
</evidence>
<accession>A0A8J8T4R8</accession>
<evidence type="ECO:0000256" key="1">
    <source>
        <dbReference type="ARBA" id="ARBA00009048"/>
    </source>
</evidence>
<dbReference type="EMBL" id="RRYP01005119">
    <property type="protein sequence ID" value="TNV82307.1"/>
    <property type="molecule type" value="Genomic_DNA"/>
</dbReference>
<keyword evidence="5" id="KW-1185">Reference proteome</keyword>
<reference evidence="4" key="1">
    <citation type="submission" date="2019-06" db="EMBL/GenBank/DDBJ databases">
        <authorList>
            <person name="Zheng W."/>
        </authorList>
    </citation>
    <scope>NUCLEOTIDE SEQUENCE</scope>
    <source>
        <strain evidence="4">QDHG01</strain>
    </source>
</reference>
<dbReference type="AlphaFoldDB" id="A0A8J8T4R8"/>
<dbReference type="InterPro" id="IPR036465">
    <property type="entry name" value="vWFA_dom_sf"/>
</dbReference>
<dbReference type="GO" id="GO:0005544">
    <property type="term" value="F:calcium-dependent phospholipid binding"/>
    <property type="evidence" value="ECO:0007669"/>
    <property type="project" value="InterPro"/>
</dbReference>
<comment type="similarity">
    <text evidence="1">Belongs to the copine family.</text>
</comment>
<feature type="region of interest" description="Disordered" evidence="2">
    <location>
        <begin position="598"/>
        <end position="644"/>
    </location>
</feature>
<dbReference type="InterPro" id="IPR035892">
    <property type="entry name" value="C2_domain_sf"/>
</dbReference>
<proteinExistence type="inferred from homology"/>
<dbReference type="SMART" id="SM00239">
    <property type="entry name" value="C2"/>
    <property type="match status" value="1"/>
</dbReference>
<gene>
    <name evidence="4" type="ORF">FGO68_gene16788</name>
</gene>
<organism evidence="4 5">
    <name type="scientific">Halteria grandinella</name>
    <dbReference type="NCBI Taxonomy" id="5974"/>
    <lineage>
        <taxon>Eukaryota</taxon>
        <taxon>Sar</taxon>
        <taxon>Alveolata</taxon>
        <taxon>Ciliophora</taxon>
        <taxon>Intramacronucleata</taxon>
        <taxon>Spirotrichea</taxon>
        <taxon>Stichotrichia</taxon>
        <taxon>Sporadotrichida</taxon>
        <taxon>Halteriidae</taxon>
        <taxon>Halteria</taxon>
    </lineage>
</organism>
<feature type="compositionally biased region" description="Polar residues" evidence="2">
    <location>
        <begin position="633"/>
        <end position="644"/>
    </location>
</feature>
<dbReference type="Gene3D" id="2.60.40.150">
    <property type="entry name" value="C2 domain"/>
    <property type="match status" value="1"/>
</dbReference>
<feature type="compositionally biased region" description="Acidic residues" evidence="2">
    <location>
        <begin position="603"/>
        <end position="613"/>
    </location>
</feature>
<protein>
    <recommendedName>
        <fullName evidence="3">C2 domain-containing protein</fullName>
    </recommendedName>
</protein>
<dbReference type="CDD" id="cd04048">
    <property type="entry name" value="C2A_Copine"/>
    <property type="match status" value="1"/>
</dbReference>